<dbReference type="EMBL" id="ACJN02000003">
    <property type="protein sequence ID" value="EFI33282.1"/>
    <property type="molecule type" value="Genomic_DNA"/>
</dbReference>
<dbReference type="Proteomes" id="UP000005496">
    <property type="component" value="Unassembled WGS sequence"/>
</dbReference>
<dbReference type="Pfam" id="PF13767">
    <property type="entry name" value="DUF4168"/>
    <property type="match status" value="1"/>
</dbReference>
<feature type="domain" description="DUF4168" evidence="2">
    <location>
        <begin position="51"/>
        <end position="121"/>
    </location>
</feature>
<name>D6SRG6_9BACT</name>
<organism evidence="3 4">
    <name type="scientific">Desulfonatronospira thiodismutans ASO3-1</name>
    <dbReference type="NCBI Taxonomy" id="555779"/>
    <lineage>
        <taxon>Bacteria</taxon>
        <taxon>Pseudomonadati</taxon>
        <taxon>Thermodesulfobacteriota</taxon>
        <taxon>Desulfovibrionia</taxon>
        <taxon>Desulfovibrionales</taxon>
        <taxon>Desulfonatronovibrionaceae</taxon>
        <taxon>Desulfonatronospira</taxon>
    </lineage>
</organism>
<dbReference type="RefSeq" id="WP_008870640.1">
    <property type="nucleotide sequence ID" value="NZ_ACJN02000003.1"/>
</dbReference>
<comment type="caution">
    <text evidence="3">The sequence shown here is derived from an EMBL/GenBank/DDBJ whole genome shotgun (WGS) entry which is preliminary data.</text>
</comment>
<evidence type="ECO:0000259" key="2">
    <source>
        <dbReference type="Pfam" id="PF13767"/>
    </source>
</evidence>
<dbReference type="AlphaFoldDB" id="D6SRG6"/>
<dbReference type="eggNOG" id="ENOG5033N5R">
    <property type="taxonomic scope" value="Bacteria"/>
</dbReference>
<keyword evidence="4" id="KW-1185">Reference proteome</keyword>
<dbReference type="InterPro" id="IPR025433">
    <property type="entry name" value="DUF4168"/>
</dbReference>
<feature type="signal peptide" evidence="1">
    <location>
        <begin position="1"/>
        <end position="27"/>
    </location>
</feature>
<proteinExistence type="predicted"/>
<keyword evidence="1" id="KW-0732">Signal</keyword>
<accession>D6SRG6</accession>
<reference evidence="3" key="1">
    <citation type="submission" date="2010-05" db="EMBL/GenBank/DDBJ databases">
        <title>The draft genome of Desulfonatronospira thiodismutans ASO3-1.</title>
        <authorList>
            <consortium name="US DOE Joint Genome Institute (JGI-PGF)"/>
            <person name="Lucas S."/>
            <person name="Copeland A."/>
            <person name="Lapidus A."/>
            <person name="Cheng J.-F."/>
            <person name="Bruce D."/>
            <person name="Goodwin L."/>
            <person name="Pitluck S."/>
            <person name="Chertkov O."/>
            <person name="Brettin T."/>
            <person name="Detter J.C."/>
            <person name="Han C."/>
            <person name="Land M.L."/>
            <person name="Hauser L."/>
            <person name="Kyrpides N."/>
            <person name="Mikhailova N."/>
            <person name="Muyzer G."/>
            <person name="Woyke T."/>
        </authorList>
    </citation>
    <scope>NUCLEOTIDE SEQUENCE [LARGE SCALE GENOMIC DNA]</scope>
    <source>
        <strain evidence="3">ASO3-1</strain>
    </source>
</reference>
<sequence length="126" mass="14405">MKKNQLFITTALFSVVLFVFSLGAVHASNYDDVFESEIDEETELSADDIEHEDLQAFVQASKELKEIRAEYTNLLHDAEGVLYEDLRSEAVEEMQEAIDDAGLDEETYRGIGYHVQEDDELLADFY</sequence>
<evidence type="ECO:0000256" key="1">
    <source>
        <dbReference type="SAM" id="SignalP"/>
    </source>
</evidence>
<evidence type="ECO:0000313" key="4">
    <source>
        <dbReference type="Proteomes" id="UP000005496"/>
    </source>
</evidence>
<gene>
    <name evidence="3" type="ORF">Dthio_PD0608</name>
</gene>
<feature type="chain" id="PRO_5003088277" description="DUF4168 domain-containing protein" evidence="1">
    <location>
        <begin position="28"/>
        <end position="126"/>
    </location>
</feature>
<evidence type="ECO:0000313" key="3">
    <source>
        <dbReference type="EMBL" id="EFI33282.1"/>
    </source>
</evidence>
<protein>
    <recommendedName>
        <fullName evidence="2">DUF4168 domain-containing protein</fullName>
    </recommendedName>
</protein>